<keyword evidence="2" id="KW-0949">S-adenosyl-L-methionine</keyword>
<evidence type="ECO:0000259" key="6">
    <source>
        <dbReference type="PROSITE" id="PS51918"/>
    </source>
</evidence>
<evidence type="ECO:0000256" key="1">
    <source>
        <dbReference type="ARBA" id="ARBA00001966"/>
    </source>
</evidence>
<dbReference type="CDD" id="cd01335">
    <property type="entry name" value="Radical_SAM"/>
    <property type="match status" value="1"/>
</dbReference>
<accession>A0ABY6HRL7</accession>
<dbReference type="EMBL" id="CP104013">
    <property type="protein sequence ID" value="UYP45037.1"/>
    <property type="molecule type" value="Genomic_DNA"/>
</dbReference>
<dbReference type="Proteomes" id="UP001208689">
    <property type="component" value="Chromosome"/>
</dbReference>
<proteinExistence type="predicted"/>
<reference evidence="7" key="1">
    <citation type="submission" date="2022-09" db="EMBL/GenBank/DDBJ databases">
        <title>Actin cytoskeleton and complex cell architecture in an #Asgard archaeon.</title>
        <authorList>
            <person name="Ponce Toledo R.I."/>
            <person name="Schleper C."/>
            <person name="Rodrigues Oliveira T."/>
            <person name="Wollweber F."/>
            <person name="Xu J."/>
            <person name="Rittmann S."/>
            <person name="Klingl A."/>
            <person name="Pilhofer M."/>
        </authorList>
    </citation>
    <scope>NUCLEOTIDE SEQUENCE</scope>
    <source>
        <strain evidence="7">B-35</strain>
    </source>
</reference>
<dbReference type="PANTHER" id="PTHR43409">
    <property type="entry name" value="ANAEROBIC MAGNESIUM-PROTOPORPHYRIN IX MONOMETHYL ESTER CYCLASE-RELATED"/>
    <property type="match status" value="1"/>
</dbReference>
<dbReference type="PROSITE" id="PS51918">
    <property type="entry name" value="RADICAL_SAM"/>
    <property type="match status" value="1"/>
</dbReference>
<sequence>MIPASYIIIRPPVEAFSVLIPITGGCSWNRCRFCNTYRNSFNNQNVLIQKYEIRELEQIYIDIDIWSKEVPQAQSVFLGGGNALSVPTAQLASILKRIKHNFHHVRRVSCYAKVLDILQKSEEELKTLQNLGLSICYIGIESGYNILLKYMHKGQTQKMEIRAIQKLMSCGIKASLYIILGLGGRKWSKMHAKETAKVINAVNPTIFRFRTLNVLPGSPLEQEIKMKKFEILTPREVLEEEFLLLSKIESKITSQFRNDHISNYTTTESENFGQDKEYILQELHFLINSDEVSKWKHKNLKSM</sequence>
<comment type="cofactor">
    <cofactor evidence="1">
        <name>[4Fe-4S] cluster</name>
        <dbReference type="ChEBI" id="CHEBI:49883"/>
    </cofactor>
</comment>
<keyword evidence="4" id="KW-0408">Iron</keyword>
<keyword evidence="8" id="KW-1185">Reference proteome</keyword>
<dbReference type="SMART" id="SM00729">
    <property type="entry name" value="Elp3"/>
    <property type="match status" value="1"/>
</dbReference>
<dbReference type="Gene3D" id="3.20.20.70">
    <property type="entry name" value="Aldolase class I"/>
    <property type="match status" value="1"/>
</dbReference>
<dbReference type="SUPFAM" id="SSF102114">
    <property type="entry name" value="Radical SAM enzymes"/>
    <property type="match status" value="1"/>
</dbReference>
<evidence type="ECO:0000256" key="3">
    <source>
        <dbReference type="ARBA" id="ARBA00022723"/>
    </source>
</evidence>
<dbReference type="InterPro" id="IPR058240">
    <property type="entry name" value="rSAM_sf"/>
</dbReference>
<protein>
    <recommendedName>
        <fullName evidence="6">Radical SAM core domain-containing protein</fullName>
    </recommendedName>
</protein>
<dbReference type="SFLD" id="SFLDS00029">
    <property type="entry name" value="Radical_SAM"/>
    <property type="match status" value="1"/>
</dbReference>
<evidence type="ECO:0000256" key="2">
    <source>
        <dbReference type="ARBA" id="ARBA00022691"/>
    </source>
</evidence>
<dbReference type="InterPro" id="IPR006638">
    <property type="entry name" value="Elp3/MiaA/NifB-like_rSAM"/>
</dbReference>
<dbReference type="PANTHER" id="PTHR43409:SF4">
    <property type="entry name" value="RADICAL SAM SUPERFAMILY PROTEIN"/>
    <property type="match status" value="1"/>
</dbReference>
<dbReference type="InterPro" id="IPR007197">
    <property type="entry name" value="rSAM"/>
</dbReference>
<evidence type="ECO:0000256" key="5">
    <source>
        <dbReference type="ARBA" id="ARBA00023014"/>
    </source>
</evidence>
<name>A0ABY6HRL7_9ARCH</name>
<dbReference type="SFLD" id="SFLDG01082">
    <property type="entry name" value="B12-binding_domain_containing"/>
    <property type="match status" value="1"/>
</dbReference>
<evidence type="ECO:0000313" key="8">
    <source>
        <dbReference type="Proteomes" id="UP001208689"/>
    </source>
</evidence>
<dbReference type="InterPro" id="IPR051198">
    <property type="entry name" value="BchE-like"/>
</dbReference>
<evidence type="ECO:0000313" key="7">
    <source>
        <dbReference type="EMBL" id="UYP45037.1"/>
    </source>
</evidence>
<organism evidence="7 8">
    <name type="scientific">Candidatus Lokiarchaeum ossiferum</name>
    <dbReference type="NCBI Taxonomy" id="2951803"/>
    <lineage>
        <taxon>Archaea</taxon>
        <taxon>Promethearchaeati</taxon>
        <taxon>Promethearchaeota</taxon>
        <taxon>Promethearchaeia</taxon>
        <taxon>Promethearchaeales</taxon>
        <taxon>Promethearchaeaceae</taxon>
        <taxon>Candidatus Lokiarchaeum</taxon>
    </lineage>
</organism>
<gene>
    <name evidence="7" type="ORF">NEF87_001322</name>
</gene>
<keyword evidence="3" id="KW-0479">Metal-binding</keyword>
<dbReference type="SFLD" id="SFLDG01095">
    <property type="entry name" value="Uncharacterised_Radical_SAM_Su"/>
    <property type="match status" value="1"/>
</dbReference>
<dbReference type="Pfam" id="PF04055">
    <property type="entry name" value="Radical_SAM"/>
    <property type="match status" value="1"/>
</dbReference>
<evidence type="ECO:0000256" key="4">
    <source>
        <dbReference type="ARBA" id="ARBA00023004"/>
    </source>
</evidence>
<keyword evidence="5" id="KW-0411">Iron-sulfur</keyword>
<dbReference type="InterPro" id="IPR013785">
    <property type="entry name" value="Aldolase_TIM"/>
</dbReference>
<feature type="domain" description="Radical SAM core" evidence="6">
    <location>
        <begin position="12"/>
        <end position="257"/>
    </location>
</feature>